<keyword evidence="2 7" id="KW-0812">Transmembrane</keyword>
<dbReference type="AlphaFoldDB" id="A0A9P9FBF3"/>
<dbReference type="PANTHER" id="PTHR33048:SF124">
    <property type="entry name" value="INTEGRAL MEMBRANE PROTEIN"/>
    <property type="match status" value="1"/>
</dbReference>
<feature type="region of interest" description="Disordered" evidence="6">
    <location>
        <begin position="274"/>
        <end position="303"/>
    </location>
</feature>
<feature type="transmembrane region" description="Helical" evidence="7">
    <location>
        <begin position="227"/>
        <end position="247"/>
    </location>
</feature>
<gene>
    <name evidence="9" type="ORF">B0J13DRAFT_581707</name>
</gene>
<proteinExistence type="inferred from homology"/>
<reference evidence="9" key="1">
    <citation type="journal article" date="2021" name="Nat. Commun.">
        <title>Genetic determinants of endophytism in the Arabidopsis root mycobiome.</title>
        <authorList>
            <person name="Mesny F."/>
            <person name="Miyauchi S."/>
            <person name="Thiergart T."/>
            <person name="Pickel B."/>
            <person name="Atanasova L."/>
            <person name="Karlsson M."/>
            <person name="Huettel B."/>
            <person name="Barry K.W."/>
            <person name="Haridas S."/>
            <person name="Chen C."/>
            <person name="Bauer D."/>
            <person name="Andreopoulos W."/>
            <person name="Pangilinan J."/>
            <person name="LaButti K."/>
            <person name="Riley R."/>
            <person name="Lipzen A."/>
            <person name="Clum A."/>
            <person name="Drula E."/>
            <person name="Henrissat B."/>
            <person name="Kohler A."/>
            <person name="Grigoriev I.V."/>
            <person name="Martin F.M."/>
            <person name="Hacquard S."/>
        </authorList>
    </citation>
    <scope>NUCLEOTIDE SEQUENCE</scope>
    <source>
        <strain evidence="9">MPI-CAGE-AT-0021</strain>
    </source>
</reference>
<protein>
    <recommendedName>
        <fullName evidence="8">Rhodopsin domain-containing protein</fullName>
    </recommendedName>
</protein>
<dbReference type="InterPro" id="IPR049326">
    <property type="entry name" value="Rhodopsin_dom_fungi"/>
</dbReference>
<organism evidence="9 10">
    <name type="scientific">Dactylonectria estremocensis</name>
    <dbReference type="NCBI Taxonomy" id="1079267"/>
    <lineage>
        <taxon>Eukaryota</taxon>
        <taxon>Fungi</taxon>
        <taxon>Dikarya</taxon>
        <taxon>Ascomycota</taxon>
        <taxon>Pezizomycotina</taxon>
        <taxon>Sordariomycetes</taxon>
        <taxon>Hypocreomycetidae</taxon>
        <taxon>Hypocreales</taxon>
        <taxon>Nectriaceae</taxon>
        <taxon>Dactylonectria</taxon>
    </lineage>
</organism>
<dbReference type="PANTHER" id="PTHR33048">
    <property type="entry name" value="PTH11-LIKE INTEGRAL MEMBRANE PROTEIN (AFU_ORTHOLOGUE AFUA_5G11245)"/>
    <property type="match status" value="1"/>
</dbReference>
<feature type="transmembrane region" description="Helical" evidence="7">
    <location>
        <begin position="193"/>
        <end position="215"/>
    </location>
</feature>
<keyword evidence="10" id="KW-1185">Reference proteome</keyword>
<feature type="transmembrane region" description="Helical" evidence="7">
    <location>
        <begin position="114"/>
        <end position="137"/>
    </location>
</feature>
<evidence type="ECO:0000256" key="6">
    <source>
        <dbReference type="SAM" id="MobiDB-lite"/>
    </source>
</evidence>
<dbReference type="EMBL" id="JAGMUU010000003">
    <property type="protein sequence ID" value="KAH7157619.1"/>
    <property type="molecule type" value="Genomic_DNA"/>
</dbReference>
<evidence type="ECO:0000256" key="3">
    <source>
        <dbReference type="ARBA" id="ARBA00022989"/>
    </source>
</evidence>
<name>A0A9P9FBF3_9HYPO</name>
<feature type="domain" description="Rhodopsin" evidence="8">
    <location>
        <begin position="50"/>
        <end position="238"/>
    </location>
</feature>
<feature type="transmembrane region" description="Helical" evidence="7">
    <location>
        <begin position="149"/>
        <end position="170"/>
    </location>
</feature>
<keyword evidence="3 7" id="KW-1133">Transmembrane helix</keyword>
<evidence type="ECO:0000256" key="7">
    <source>
        <dbReference type="SAM" id="Phobius"/>
    </source>
</evidence>
<dbReference type="OrthoDB" id="5393606at2759"/>
<evidence type="ECO:0000313" key="9">
    <source>
        <dbReference type="EMBL" id="KAH7157619.1"/>
    </source>
</evidence>
<feature type="transmembrane region" description="Helical" evidence="7">
    <location>
        <begin position="32"/>
        <end position="53"/>
    </location>
</feature>
<comment type="subcellular location">
    <subcellularLocation>
        <location evidence="1">Membrane</location>
        <topology evidence="1">Multi-pass membrane protein</topology>
    </subcellularLocation>
</comment>
<evidence type="ECO:0000256" key="2">
    <source>
        <dbReference type="ARBA" id="ARBA00022692"/>
    </source>
</evidence>
<dbReference type="Pfam" id="PF20684">
    <property type="entry name" value="Fung_rhodopsin"/>
    <property type="match status" value="1"/>
</dbReference>
<feature type="transmembrane region" description="Helical" evidence="7">
    <location>
        <begin position="73"/>
        <end position="94"/>
    </location>
</feature>
<dbReference type="InterPro" id="IPR052337">
    <property type="entry name" value="SAT4-like"/>
</dbReference>
<evidence type="ECO:0000256" key="5">
    <source>
        <dbReference type="ARBA" id="ARBA00038359"/>
    </source>
</evidence>
<comment type="similarity">
    <text evidence="5">Belongs to the SAT4 family.</text>
</comment>
<dbReference type="GO" id="GO:0016020">
    <property type="term" value="C:membrane"/>
    <property type="evidence" value="ECO:0007669"/>
    <property type="project" value="UniProtKB-SubCell"/>
</dbReference>
<keyword evidence="4 7" id="KW-0472">Membrane</keyword>
<dbReference type="Proteomes" id="UP000717696">
    <property type="component" value="Unassembled WGS sequence"/>
</dbReference>
<evidence type="ECO:0000256" key="1">
    <source>
        <dbReference type="ARBA" id="ARBA00004141"/>
    </source>
</evidence>
<evidence type="ECO:0000313" key="10">
    <source>
        <dbReference type="Proteomes" id="UP000717696"/>
    </source>
</evidence>
<sequence>MPITNGVGTVLAAPDGYVVDFDHPQRQGVPQAYYVAGFGSAISLLFFAQRLYVKICLAGGLRVDDGELFMSSLSGLILALVTQGLCLHMLATRAGGVHVWEISVQQFNSYLLDIYLATSLYVICGSLSKIALLIFYLHLSPQRWFKTATWATIVLIFGYTVGIFFPLVFACRPISMNWDMTITDGVCLNRPKLYIATAVANIAFDLVLFILPIRMIVKLQIPRQQKIGLFGIFCISIIEANLIITYASTPTLKKFFKHIAPKIIGESRYGSKAKTNEHSELPSRTLVPSSQSRRDRNNYSQFGPEQRTAKDAYIMGPMAGRHDSKVMRGQCEKGVGWADADSEKGIVHVPPRIAILQTATVTVEYTNEIQR</sequence>
<evidence type="ECO:0000256" key="4">
    <source>
        <dbReference type="ARBA" id="ARBA00023136"/>
    </source>
</evidence>
<evidence type="ECO:0000259" key="8">
    <source>
        <dbReference type="Pfam" id="PF20684"/>
    </source>
</evidence>
<comment type="caution">
    <text evidence="9">The sequence shown here is derived from an EMBL/GenBank/DDBJ whole genome shotgun (WGS) entry which is preliminary data.</text>
</comment>
<accession>A0A9P9FBF3</accession>